<dbReference type="SUPFAM" id="SSF56672">
    <property type="entry name" value="DNA/RNA polymerases"/>
    <property type="match status" value="1"/>
</dbReference>
<dbReference type="OMA" id="PQVETHH"/>
<evidence type="ECO:0000256" key="4">
    <source>
        <dbReference type="ARBA" id="ARBA00022695"/>
    </source>
</evidence>
<dbReference type="AlphaFoldDB" id="A0A669BPX5"/>
<feature type="compositionally biased region" description="Low complexity" evidence="10">
    <location>
        <begin position="856"/>
        <end position="874"/>
    </location>
</feature>
<dbReference type="Gene3D" id="3.30.420.10">
    <property type="entry name" value="Ribonuclease H-like superfamily/Ribonuclease H"/>
    <property type="match status" value="1"/>
</dbReference>
<protein>
    <recommendedName>
        <fullName evidence="9">Gypsy retrotransposon integrase-like protein 1</fullName>
        <ecNumber evidence="2">3.1.26.4</ecNumber>
    </recommendedName>
</protein>
<feature type="domain" description="Integrase catalytic" evidence="12">
    <location>
        <begin position="520"/>
        <end position="678"/>
    </location>
</feature>
<evidence type="ECO:0000256" key="6">
    <source>
        <dbReference type="ARBA" id="ARBA00022759"/>
    </source>
</evidence>
<keyword evidence="14" id="KW-1185">Reference proteome</keyword>
<accession>A0A669BPX5</accession>
<dbReference type="PANTHER" id="PTHR37984:SF15">
    <property type="entry name" value="INTEGRASE CATALYTIC DOMAIN-CONTAINING PROTEIN"/>
    <property type="match status" value="1"/>
</dbReference>
<dbReference type="InterPro" id="IPR043502">
    <property type="entry name" value="DNA/RNA_pol_sf"/>
</dbReference>
<evidence type="ECO:0000313" key="14">
    <source>
        <dbReference type="Proteomes" id="UP000005207"/>
    </source>
</evidence>
<dbReference type="GO" id="GO:0003676">
    <property type="term" value="F:nucleic acid binding"/>
    <property type="evidence" value="ECO:0007669"/>
    <property type="project" value="InterPro"/>
</dbReference>
<dbReference type="Pfam" id="PF17921">
    <property type="entry name" value="Integrase_H2C2"/>
    <property type="match status" value="1"/>
</dbReference>
<evidence type="ECO:0000256" key="7">
    <source>
        <dbReference type="ARBA" id="ARBA00022801"/>
    </source>
</evidence>
<name>A0A669BPX5_ORENI</name>
<dbReference type="Pfam" id="PF17917">
    <property type="entry name" value="RT_RNaseH"/>
    <property type="match status" value="1"/>
</dbReference>
<feature type="region of interest" description="Disordered" evidence="10">
    <location>
        <begin position="924"/>
        <end position="945"/>
    </location>
</feature>
<dbReference type="PROSITE" id="PS50878">
    <property type="entry name" value="RT_POL"/>
    <property type="match status" value="1"/>
</dbReference>
<dbReference type="GeneTree" id="ENSGT01100000263500"/>
<dbReference type="Gene3D" id="1.10.340.70">
    <property type="match status" value="1"/>
</dbReference>
<dbReference type="FunFam" id="3.10.20.370:FF:000001">
    <property type="entry name" value="Retrovirus-related Pol polyprotein from transposon 17.6-like protein"/>
    <property type="match status" value="1"/>
</dbReference>
<feature type="domain" description="Reverse transcriptase" evidence="11">
    <location>
        <begin position="1"/>
        <end position="77"/>
    </location>
</feature>
<dbReference type="InterPro" id="IPR001584">
    <property type="entry name" value="Integrase_cat-core"/>
</dbReference>
<dbReference type="PROSITE" id="PS50994">
    <property type="entry name" value="INTEGRASE"/>
    <property type="match status" value="1"/>
</dbReference>
<dbReference type="InterPro" id="IPR000477">
    <property type="entry name" value="RT_dom"/>
</dbReference>
<keyword evidence="6" id="KW-0255">Endonuclease</keyword>
<keyword evidence="3" id="KW-0808">Transferase</keyword>
<evidence type="ECO:0000259" key="12">
    <source>
        <dbReference type="PROSITE" id="PS50994"/>
    </source>
</evidence>
<dbReference type="InterPro" id="IPR043128">
    <property type="entry name" value="Rev_trsase/Diguanyl_cyclase"/>
</dbReference>
<reference evidence="13" key="1">
    <citation type="submission" date="2025-08" db="UniProtKB">
        <authorList>
            <consortium name="Ensembl"/>
        </authorList>
    </citation>
    <scope>IDENTIFICATION</scope>
</reference>
<evidence type="ECO:0000256" key="9">
    <source>
        <dbReference type="ARBA" id="ARBA00039658"/>
    </source>
</evidence>
<dbReference type="FunFam" id="3.30.420.10:FF:000032">
    <property type="entry name" value="Retrovirus-related Pol polyprotein from transposon 297-like Protein"/>
    <property type="match status" value="1"/>
</dbReference>
<dbReference type="PANTHER" id="PTHR37984">
    <property type="entry name" value="PROTEIN CBG26694"/>
    <property type="match status" value="1"/>
</dbReference>
<dbReference type="InterPro" id="IPR012337">
    <property type="entry name" value="RNaseH-like_sf"/>
</dbReference>
<dbReference type="InterPro" id="IPR041588">
    <property type="entry name" value="Integrase_H2C2"/>
</dbReference>
<dbReference type="EC" id="3.1.26.4" evidence="2"/>
<dbReference type="CDD" id="cd09274">
    <property type="entry name" value="RNase_HI_RT_Ty3"/>
    <property type="match status" value="1"/>
</dbReference>
<feature type="region of interest" description="Disordered" evidence="10">
    <location>
        <begin position="812"/>
        <end position="874"/>
    </location>
</feature>
<proteinExistence type="inferred from homology"/>
<evidence type="ECO:0000256" key="5">
    <source>
        <dbReference type="ARBA" id="ARBA00022722"/>
    </source>
</evidence>
<feature type="compositionally biased region" description="Basic and acidic residues" evidence="10">
    <location>
        <begin position="924"/>
        <end position="935"/>
    </location>
</feature>
<reference evidence="13" key="2">
    <citation type="submission" date="2025-09" db="UniProtKB">
        <authorList>
            <consortium name="Ensembl"/>
        </authorList>
    </citation>
    <scope>IDENTIFICATION</scope>
</reference>
<dbReference type="Pfam" id="PF00078">
    <property type="entry name" value="RVT_1"/>
    <property type="match status" value="1"/>
</dbReference>
<keyword evidence="4" id="KW-0548">Nucleotidyltransferase</keyword>
<evidence type="ECO:0000259" key="11">
    <source>
        <dbReference type="PROSITE" id="PS50878"/>
    </source>
</evidence>
<dbReference type="InParanoid" id="A0A669BPX5"/>
<keyword evidence="7" id="KW-0378">Hydrolase</keyword>
<keyword evidence="8" id="KW-0695">RNA-directed DNA polymerase</keyword>
<evidence type="ECO:0000313" key="13">
    <source>
        <dbReference type="Ensembl" id="ENSONIP00000036465.1"/>
    </source>
</evidence>
<evidence type="ECO:0000256" key="1">
    <source>
        <dbReference type="ARBA" id="ARBA00010879"/>
    </source>
</evidence>
<dbReference type="Proteomes" id="UP000005207">
    <property type="component" value="Unplaced"/>
</dbReference>
<evidence type="ECO:0000256" key="8">
    <source>
        <dbReference type="ARBA" id="ARBA00022918"/>
    </source>
</evidence>
<evidence type="ECO:0000256" key="2">
    <source>
        <dbReference type="ARBA" id="ARBA00012180"/>
    </source>
</evidence>
<dbReference type="CDD" id="cd01647">
    <property type="entry name" value="RT_LTR"/>
    <property type="match status" value="1"/>
</dbReference>
<dbReference type="InterPro" id="IPR041373">
    <property type="entry name" value="RT_RNaseH"/>
</dbReference>
<dbReference type="GO" id="GO:0004523">
    <property type="term" value="F:RNA-DNA hybrid ribonuclease activity"/>
    <property type="evidence" value="ECO:0007669"/>
    <property type="project" value="UniProtKB-EC"/>
</dbReference>
<dbReference type="Pfam" id="PF00665">
    <property type="entry name" value="rve"/>
    <property type="match status" value="1"/>
</dbReference>
<dbReference type="FunFam" id="3.30.70.270:FF:000003">
    <property type="entry name" value="Transposon Ty3-G Gag-Pol polyprotein"/>
    <property type="match status" value="1"/>
</dbReference>
<dbReference type="Gene3D" id="3.30.70.270">
    <property type="match status" value="2"/>
</dbReference>
<evidence type="ECO:0000256" key="3">
    <source>
        <dbReference type="ARBA" id="ARBA00022679"/>
    </source>
</evidence>
<sequence>MNAPATFQRCMEERLDGLCDNICIPYLDDTLVYSKTFKDHLEDVRKVLQRLRGFGIKLKPSKCDMFKPEVRYLGRIVSAEGSKVDPADFEAVKALKGIKPQNVDQLRKMLGLLSYYIQYIKDFSRKAGCLYELLKADKTTEDSDTTKGPKARPKRASQVVPSSKQIVWTDQHQSALEELIDCLLHPPVLGFPDFTQPFIVDTDASHKGLGAVLYQRQDGKLRVIAYGSRTLTAAEKNYHFHAGKLEFLALKWAITDKFRDYLYYAPTFTVYSDNNPLTYILSTAKLNATTSRWVAELADFHFTIKYKPGKENGDADALSRMPLDVETLMRDCSEEVPPDTIAAAIQAIEVQKDTPATWTLSAAAMSVTAEGEPAEATFTPIPKEQLNEAQKSDPVISPVLQCKQTDSKPLPKELRTFDPKTKCLFREWGKLTLDNNGILYRLTSARKQLVLPDQFKKTVLEELHNNMGHQGVDRTVSLIRERFFWPHMQADIKHYVTNVCSCVKQKKPSHETRAPLTNIVTMQPFELVCIDFLHLEKCKGGYEYILVITDHFTRFAQAYATTSKSGKTAANLIFNDYALKFGFPCRIHHDQGGEFENQLFSQLKKLCGMAGSRTTPYHPMGNGQVECMNRTLLQMLRTLTETQKSNWKESINKLMYAYNCTRCEVTGYSPFYLLFGRSPRLPVDMLFGLYSETDFSDHRDYAEKWRKGMEQAYSIANENAKKAAEKSKRHYDTKVRSSVLQPGERVLVKNLTPRGGPGKLRDYWEDTVHAVVRQMGPDLPIYEVRPERGRGRSRVLHRNLLMSCDHLPFEKVPEKGNRTRHEQKKVDKPVAVVPDSDDEGSVDEYRCHYAPPQPVSQPSEQELLTATSQPAASAPALAPTPELLAGDHLEAPDPAVVETTCEEAEPTAGDIPAPPPPVVLERLEEETPQRPQRERHPPRRMTYDQLGTPSCYSVQPAPQLLPVYPGLVPWFPAVQSYCTQPIGLYGLQQM</sequence>
<dbReference type="GO" id="GO:0015074">
    <property type="term" value="P:DNA integration"/>
    <property type="evidence" value="ECO:0007669"/>
    <property type="project" value="InterPro"/>
</dbReference>
<feature type="compositionally biased region" description="Basic and acidic residues" evidence="10">
    <location>
        <begin position="812"/>
        <end position="828"/>
    </location>
</feature>
<dbReference type="Ensembl" id="ENSONIT00000050787.1">
    <property type="protein sequence ID" value="ENSONIP00000036465.1"/>
    <property type="gene ID" value="ENSONIG00000037641.1"/>
</dbReference>
<dbReference type="InterPro" id="IPR050951">
    <property type="entry name" value="Retrovirus_Pol_polyprotein"/>
</dbReference>
<dbReference type="FunFam" id="1.10.340.70:FF:000001">
    <property type="entry name" value="Retrovirus-related Pol polyprotein from transposon gypsy-like Protein"/>
    <property type="match status" value="1"/>
</dbReference>
<keyword evidence="5" id="KW-0540">Nuclease</keyword>
<dbReference type="SUPFAM" id="SSF53098">
    <property type="entry name" value="Ribonuclease H-like"/>
    <property type="match status" value="1"/>
</dbReference>
<comment type="similarity">
    <text evidence="1">Belongs to the beta type-B retroviral polymerase family. HERV class-II K(HML-2) pol subfamily.</text>
</comment>
<dbReference type="GO" id="GO:0003964">
    <property type="term" value="F:RNA-directed DNA polymerase activity"/>
    <property type="evidence" value="ECO:0007669"/>
    <property type="project" value="UniProtKB-KW"/>
</dbReference>
<evidence type="ECO:0000256" key="10">
    <source>
        <dbReference type="SAM" id="MobiDB-lite"/>
    </source>
</evidence>
<organism evidence="13 14">
    <name type="scientific">Oreochromis niloticus</name>
    <name type="common">Nile tilapia</name>
    <name type="synonym">Tilapia nilotica</name>
    <dbReference type="NCBI Taxonomy" id="8128"/>
    <lineage>
        <taxon>Eukaryota</taxon>
        <taxon>Metazoa</taxon>
        <taxon>Chordata</taxon>
        <taxon>Craniata</taxon>
        <taxon>Vertebrata</taxon>
        <taxon>Euteleostomi</taxon>
        <taxon>Actinopterygii</taxon>
        <taxon>Neopterygii</taxon>
        <taxon>Teleostei</taxon>
        <taxon>Neoteleostei</taxon>
        <taxon>Acanthomorphata</taxon>
        <taxon>Ovalentaria</taxon>
        <taxon>Cichlomorphae</taxon>
        <taxon>Cichliformes</taxon>
        <taxon>Cichlidae</taxon>
        <taxon>African cichlids</taxon>
        <taxon>Pseudocrenilabrinae</taxon>
        <taxon>Oreochromini</taxon>
        <taxon>Oreochromis</taxon>
    </lineage>
</organism>
<dbReference type="InterPro" id="IPR036397">
    <property type="entry name" value="RNaseH_sf"/>
</dbReference>